<dbReference type="InterPro" id="IPR021136">
    <property type="entry name" value="Flagellar_hook_control-like_C"/>
</dbReference>
<dbReference type="Proteomes" id="UP001205843">
    <property type="component" value="Unassembled WGS sequence"/>
</dbReference>
<evidence type="ECO:0000256" key="3">
    <source>
        <dbReference type="ARBA" id="ARBA00022795"/>
    </source>
</evidence>
<evidence type="ECO:0000256" key="1">
    <source>
        <dbReference type="ARBA" id="ARBA00003944"/>
    </source>
</evidence>
<dbReference type="RefSeq" id="WP_253479184.1">
    <property type="nucleotide sequence ID" value="NZ_JALJXV010000006.1"/>
</dbReference>
<keyword evidence="6" id="KW-0969">Cilium</keyword>
<dbReference type="Pfam" id="PF02120">
    <property type="entry name" value="Flg_hook"/>
    <property type="match status" value="1"/>
</dbReference>
<dbReference type="InterPro" id="IPR052563">
    <property type="entry name" value="FliK"/>
</dbReference>
<evidence type="ECO:0000313" key="6">
    <source>
        <dbReference type="EMBL" id="MCP1675600.1"/>
    </source>
</evidence>
<dbReference type="GO" id="GO:0009424">
    <property type="term" value="C:bacterial-type flagellum hook"/>
    <property type="evidence" value="ECO:0007669"/>
    <property type="project" value="InterPro"/>
</dbReference>
<sequence>MNGLNLLQTLFAGQMDGERGLKSLQDPENIAFMEALLETDALQGSGLTLDDLKAWLAGEGGKGLPLPAAFLQAGDGSGPESPIIPANAELDADPAAAPVELRADLSALGQKAGLDAALPANARSSAELSGQQLAARLAVLEQLQSRRQDGEAPVRSAPRVDVEGLQGLQSYAQTSQLVDQGSRAAPLPTFIVGTPMDQSGWGQALGERLVMLAKDGLQQARLQINPRELGPVEVNISMKDDKTTIHFLAQHAVTRDALEAELPRLRVMMQENGFEHLDVNVGRDDGRGLAERDGDERRNGDGSAGGGEAAATGENPENRSRPLGLIDQYA</sequence>
<dbReference type="AlphaFoldDB" id="A0AAE3G4E3"/>
<dbReference type="InterPro" id="IPR001635">
    <property type="entry name" value="Flag_hook_Flik"/>
</dbReference>
<dbReference type="CDD" id="cd17470">
    <property type="entry name" value="T3SS_Flik_C"/>
    <property type="match status" value="1"/>
</dbReference>
<comment type="caution">
    <text evidence="6">The sequence shown here is derived from an EMBL/GenBank/DDBJ whole genome shotgun (WGS) entry which is preliminary data.</text>
</comment>
<name>A0AAE3G4E3_9GAMM</name>
<keyword evidence="6" id="KW-0966">Cell projection</keyword>
<gene>
    <name evidence="6" type="ORF">J2T57_002750</name>
</gene>
<dbReference type="PRINTS" id="PR01007">
    <property type="entry name" value="FLGHOOKFLIK"/>
</dbReference>
<accession>A0AAE3G4E3</accession>
<dbReference type="Gene3D" id="3.30.750.140">
    <property type="match status" value="1"/>
</dbReference>
<dbReference type="EMBL" id="JALJXV010000006">
    <property type="protein sequence ID" value="MCP1675600.1"/>
    <property type="molecule type" value="Genomic_DNA"/>
</dbReference>
<evidence type="ECO:0000256" key="2">
    <source>
        <dbReference type="ARBA" id="ARBA00009149"/>
    </source>
</evidence>
<proteinExistence type="inferred from homology"/>
<feature type="region of interest" description="Disordered" evidence="4">
    <location>
        <begin position="278"/>
        <end position="330"/>
    </location>
</feature>
<evidence type="ECO:0000313" key="7">
    <source>
        <dbReference type="Proteomes" id="UP001205843"/>
    </source>
</evidence>
<dbReference type="PANTHER" id="PTHR37533:SF2">
    <property type="entry name" value="FLAGELLAR HOOK-LENGTH CONTROL PROTEIN"/>
    <property type="match status" value="1"/>
</dbReference>
<comment type="similarity">
    <text evidence="2">Belongs to the FliK family.</text>
</comment>
<keyword evidence="6" id="KW-0282">Flagellum</keyword>
<feature type="compositionally biased region" description="Basic and acidic residues" evidence="4">
    <location>
        <begin position="278"/>
        <end position="300"/>
    </location>
</feature>
<evidence type="ECO:0000256" key="4">
    <source>
        <dbReference type="SAM" id="MobiDB-lite"/>
    </source>
</evidence>
<keyword evidence="3" id="KW-1005">Bacterial flagellum biogenesis</keyword>
<reference evidence="6" key="1">
    <citation type="submission" date="2022-03" db="EMBL/GenBank/DDBJ databases">
        <title>Genomic Encyclopedia of Type Strains, Phase III (KMG-III): the genomes of soil and plant-associated and newly described type strains.</title>
        <authorList>
            <person name="Whitman W."/>
        </authorList>
    </citation>
    <scope>NUCLEOTIDE SEQUENCE</scope>
    <source>
        <strain evidence="6">ANL 6-2</strain>
    </source>
</reference>
<comment type="function">
    <text evidence="1">Controls the length of the flagellar hook.</text>
</comment>
<dbReference type="InterPro" id="IPR038610">
    <property type="entry name" value="FliK-like_C_sf"/>
</dbReference>
<feature type="domain" description="Flagellar hook-length control protein-like C-terminal" evidence="5">
    <location>
        <begin position="207"/>
        <end position="286"/>
    </location>
</feature>
<protein>
    <submittedName>
        <fullName evidence="6">Flagellar hook-length control protein FliK</fullName>
    </submittedName>
</protein>
<evidence type="ECO:0000259" key="5">
    <source>
        <dbReference type="Pfam" id="PF02120"/>
    </source>
</evidence>
<dbReference type="GO" id="GO:0044780">
    <property type="term" value="P:bacterial-type flagellum assembly"/>
    <property type="evidence" value="ECO:0007669"/>
    <property type="project" value="InterPro"/>
</dbReference>
<organism evidence="6 7">
    <name type="scientific">Natronocella acetinitrilica</name>
    <dbReference type="NCBI Taxonomy" id="414046"/>
    <lineage>
        <taxon>Bacteria</taxon>
        <taxon>Pseudomonadati</taxon>
        <taxon>Pseudomonadota</taxon>
        <taxon>Gammaproteobacteria</taxon>
        <taxon>Chromatiales</taxon>
        <taxon>Ectothiorhodospiraceae</taxon>
        <taxon>Natronocella</taxon>
    </lineage>
</organism>
<dbReference type="PANTHER" id="PTHR37533">
    <property type="entry name" value="FLAGELLAR HOOK-LENGTH CONTROL PROTEIN"/>
    <property type="match status" value="1"/>
</dbReference>
<keyword evidence="7" id="KW-1185">Reference proteome</keyword>